<dbReference type="RefSeq" id="WP_155715552.1">
    <property type="nucleotide sequence ID" value="NZ_CP010086.2"/>
</dbReference>
<evidence type="ECO:0000313" key="1">
    <source>
        <dbReference type="EMBL" id="NRV10584.1"/>
    </source>
</evidence>
<organism evidence="1 2">
    <name type="scientific">Clostridium beijerinckii</name>
    <name type="common">Clostridium MP</name>
    <dbReference type="NCBI Taxonomy" id="1520"/>
    <lineage>
        <taxon>Bacteria</taxon>
        <taxon>Bacillati</taxon>
        <taxon>Bacillota</taxon>
        <taxon>Clostridia</taxon>
        <taxon>Eubacteriales</taxon>
        <taxon>Clostridiaceae</taxon>
        <taxon>Clostridium</taxon>
    </lineage>
</organism>
<accession>A0A9Q5CRR5</accession>
<dbReference type="OrthoDB" id="9808814at2"/>
<name>A0A9Q5CRR5_CLOBE</name>
<evidence type="ECO:0000313" key="2">
    <source>
        <dbReference type="Proteomes" id="UP000821656"/>
    </source>
</evidence>
<proteinExistence type="predicted"/>
<dbReference type="EMBL" id="JABSXK010000001">
    <property type="protein sequence ID" value="NRV10584.1"/>
    <property type="molecule type" value="Genomic_DNA"/>
</dbReference>
<dbReference type="Proteomes" id="UP000821656">
    <property type="component" value="Unassembled WGS sequence"/>
</dbReference>
<gene>
    <name evidence="1" type="ORF">DFH45_003547</name>
</gene>
<sequence>MFNYKEKVTLVTEESCGIGKAYEEELASKGCHFILRSKEKLDINSFSEVF</sequence>
<dbReference type="AlphaFoldDB" id="A0A9Q5CRR5"/>
<protein>
    <submittedName>
        <fullName evidence="1">Uncharacterized protein</fullName>
    </submittedName>
</protein>
<reference evidence="1" key="1">
    <citation type="submission" date="2020-05" db="EMBL/GenBank/DDBJ databases">
        <title>Genomic insights into acetone-butanol-ethanol (ABE) fermentation by sequencing solventogenic clostridia strains.</title>
        <authorList>
            <person name="Brown S."/>
        </authorList>
    </citation>
    <scope>NUCLEOTIDE SEQUENCE</scope>
    <source>
        <strain evidence="1">DJ126</strain>
    </source>
</reference>
<comment type="caution">
    <text evidence="1">The sequence shown here is derived from an EMBL/GenBank/DDBJ whole genome shotgun (WGS) entry which is preliminary data.</text>
</comment>